<dbReference type="InterPro" id="IPR053143">
    <property type="entry name" value="Arylsulfate_ST"/>
</dbReference>
<evidence type="ECO:0000313" key="2">
    <source>
        <dbReference type="Proteomes" id="UP000724964"/>
    </source>
</evidence>
<protein>
    <submittedName>
        <fullName evidence="1">Aryl-sulfate sulfotransferase</fullName>
    </submittedName>
</protein>
<dbReference type="PANTHER" id="PTHR35340">
    <property type="entry name" value="PQQ ENZYME REPEAT PROTEIN-RELATED"/>
    <property type="match status" value="1"/>
</dbReference>
<keyword evidence="2" id="KW-1185">Reference proteome</keyword>
<sequence length="343" mass="39046">MDGRVVHRWTFDTIDPGYARLLDNGNLLMAGSDVNLPTPPEDEPTKPPPPFELHVTRLGGYKTTLLEVDWDGNIVWSYINRFQHHDFVRLSNGNTMVPEWVELSDELHKAVRGGHRLPRERLPRLLGDDIVEVDPSGTEVRRIHLWKLLDPVKDPILPSKRRWEWTHLNGIDVNDAGDIAFSARTNNRVGVIDGATGELKLKFTETHGQHHVTWVGEDLIQVFDNGESRSRVVEIQVSTGEVTWSYEAKPVHQFFSNYISGADRLWSGSVLVCEGSSGRLFEVTRNQEVVWEWINPFVNHRDNGEVAVGIYRAHRYGPDHPAFQDRDLDPAAYGNLNRLNGLM</sequence>
<dbReference type="Gene3D" id="2.130.10.10">
    <property type="entry name" value="YVTN repeat-like/Quinoprotein amine dehydrogenase"/>
    <property type="match status" value="1"/>
</dbReference>
<accession>A0ABS3AQ04</accession>
<comment type="caution">
    <text evidence="1">The sequence shown here is derived from an EMBL/GenBank/DDBJ whole genome shotgun (WGS) entry which is preliminary data.</text>
</comment>
<dbReference type="InterPro" id="IPR015943">
    <property type="entry name" value="WD40/YVTN_repeat-like_dom_sf"/>
</dbReference>
<organism evidence="1 2">
    <name type="scientific">Acidimicrobium ferrooxidans</name>
    <dbReference type="NCBI Taxonomy" id="53635"/>
    <lineage>
        <taxon>Bacteria</taxon>
        <taxon>Bacillati</taxon>
        <taxon>Actinomycetota</taxon>
        <taxon>Acidimicrobiia</taxon>
        <taxon>Acidimicrobiales</taxon>
        <taxon>Acidimicrobiaceae</taxon>
        <taxon>Acidimicrobium</taxon>
    </lineage>
</organism>
<dbReference type="EMBL" id="JAFIUH010000003">
    <property type="protein sequence ID" value="MBN4059559.1"/>
    <property type="molecule type" value="Genomic_DNA"/>
</dbReference>
<evidence type="ECO:0000313" key="1">
    <source>
        <dbReference type="EMBL" id="MBN4059559.1"/>
    </source>
</evidence>
<dbReference type="InterPro" id="IPR010262">
    <property type="entry name" value="Arylsulfotransferase_bact"/>
</dbReference>
<dbReference type="Proteomes" id="UP000724964">
    <property type="component" value="Unassembled WGS sequence"/>
</dbReference>
<name>A0ABS3AQ04_9ACTN</name>
<dbReference type="PANTHER" id="PTHR35340:SF5">
    <property type="entry name" value="ASST-DOMAIN-CONTAINING PROTEIN"/>
    <property type="match status" value="1"/>
</dbReference>
<reference evidence="1" key="1">
    <citation type="submission" date="2021-02" db="EMBL/GenBank/DDBJ databases">
        <title>Activity-based single-cell genomes from oceanic crustal fluid captures similar information to metagenomic and metatranscriptomic surveys with orders of magnitude less sampling.</title>
        <authorList>
            <person name="D'Angelo T.S."/>
            <person name="Orcutt B.N."/>
        </authorList>
    </citation>
    <scope>NUCLEOTIDE SEQUENCE [LARGE SCALE GENOMIC DNA]</scope>
    <source>
        <strain evidence="1">AH-315-J10</strain>
    </source>
</reference>
<proteinExistence type="predicted"/>
<dbReference type="Pfam" id="PF05935">
    <property type="entry name" value="Arylsulfotrans"/>
    <property type="match status" value="1"/>
</dbReference>
<dbReference type="SUPFAM" id="SSF101898">
    <property type="entry name" value="NHL repeat"/>
    <property type="match status" value="1"/>
</dbReference>
<gene>
    <name evidence="1" type="ORF">JYT35_00395</name>
</gene>